<accession>A0ABQ2EQN5</accession>
<evidence type="ECO:0000256" key="1">
    <source>
        <dbReference type="SAM" id="Coils"/>
    </source>
</evidence>
<evidence type="ECO:0008006" key="5">
    <source>
        <dbReference type="Google" id="ProtNLM"/>
    </source>
</evidence>
<evidence type="ECO:0000313" key="3">
    <source>
        <dbReference type="EMBL" id="GGK21216.1"/>
    </source>
</evidence>
<dbReference type="InterPro" id="IPR036388">
    <property type="entry name" value="WH-like_DNA-bd_sf"/>
</dbReference>
<name>A0ABQ2EQN5_9ACTN</name>
<keyword evidence="4" id="KW-1185">Reference proteome</keyword>
<feature type="compositionally biased region" description="Basic and acidic residues" evidence="2">
    <location>
        <begin position="178"/>
        <end position="187"/>
    </location>
</feature>
<dbReference type="RefSeq" id="WP_189110848.1">
    <property type="nucleotide sequence ID" value="NZ_BMMV01000026.1"/>
</dbReference>
<feature type="compositionally biased region" description="Low complexity" evidence="2">
    <location>
        <begin position="75"/>
        <end position="87"/>
    </location>
</feature>
<feature type="coiled-coil region" evidence="1">
    <location>
        <begin position="21"/>
        <end position="55"/>
    </location>
</feature>
<dbReference type="EMBL" id="BMMV01000026">
    <property type="protein sequence ID" value="GGK21216.1"/>
    <property type="molecule type" value="Genomic_DNA"/>
</dbReference>
<gene>
    <name evidence="3" type="ORF">GCM10011583_61440</name>
</gene>
<protein>
    <recommendedName>
        <fullName evidence="5">Regulatory protein</fullName>
    </recommendedName>
</protein>
<dbReference type="Gene3D" id="1.10.10.10">
    <property type="entry name" value="Winged helix-like DNA-binding domain superfamily/Winged helix DNA-binding domain"/>
    <property type="match status" value="1"/>
</dbReference>
<organism evidence="3 4">
    <name type="scientific">Streptomyces camponoticapitis</name>
    <dbReference type="NCBI Taxonomy" id="1616125"/>
    <lineage>
        <taxon>Bacteria</taxon>
        <taxon>Bacillati</taxon>
        <taxon>Actinomycetota</taxon>
        <taxon>Actinomycetes</taxon>
        <taxon>Kitasatosporales</taxon>
        <taxon>Streptomycetaceae</taxon>
        <taxon>Streptomyces</taxon>
    </lineage>
</organism>
<dbReference type="Proteomes" id="UP000660265">
    <property type="component" value="Unassembled WGS sequence"/>
</dbReference>
<feature type="compositionally biased region" description="Polar residues" evidence="2">
    <location>
        <begin position="163"/>
        <end position="174"/>
    </location>
</feature>
<comment type="caution">
    <text evidence="3">The sequence shown here is derived from an EMBL/GenBank/DDBJ whole genome shotgun (WGS) entry which is preliminary data.</text>
</comment>
<reference evidence="4" key="1">
    <citation type="journal article" date="2019" name="Int. J. Syst. Evol. Microbiol.">
        <title>The Global Catalogue of Microorganisms (GCM) 10K type strain sequencing project: providing services to taxonomists for standard genome sequencing and annotation.</title>
        <authorList>
            <consortium name="The Broad Institute Genomics Platform"/>
            <consortium name="The Broad Institute Genome Sequencing Center for Infectious Disease"/>
            <person name="Wu L."/>
            <person name="Ma J."/>
        </authorList>
    </citation>
    <scope>NUCLEOTIDE SEQUENCE [LARGE SCALE GENOMIC DNA]</scope>
    <source>
        <strain evidence="4">CGMCC 4.7275</strain>
    </source>
</reference>
<feature type="region of interest" description="Disordered" evidence="2">
    <location>
        <begin position="148"/>
        <end position="187"/>
    </location>
</feature>
<feature type="region of interest" description="Disordered" evidence="2">
    <location>
        <begin position="60"/>
        <end position="104"/>
    </location>
</feature>
<sequence>MRTTENNTIKTQYAEQVAADLERNTVEQERIRAEVAALQAQLSGLEQDHELLEGVRAALGDTGAVQAPTRRSSKKAPTPSKSSSAKKTAGKETAGKKTAPLTELIHAYLREQSEPRTAGEIAKALTAGRPTRNINDNLVRTTTERLVARSRVERSKQGATVHYTASPQDGSASTPAPADKEPASTEA</sequence>
<proteinExistence type="predicted"/>
<evidence type="ECO:0000313" key="4">
    <source>
        <dbReference type="Proteomes" id="UP000660265"/>
    </source>
</evidence>
<evidence type="ECO:0000256" key="2">
    <source>
        <dbReference type="SAM" id="MobiDB-lite"/>
    </source>
</evidence>
<keyword evidence="1" id="KW-0175">Coiled coil</keyword>